<dbReference type="InterPro" id="IPR005828">
    <property type="entry name" value="MFS_sugar_transport-like"/>
</dbReference>
<feature type="transmembrane region" description="Helical" evidence="5">
    <location>
        <begin position="216"/>
        <end position="239"/>
    </location>
</feature>
<evidence type="ECO:0000313" key="8">
    <source>
        <dbReference type="Proteomes" id="UP001177670"/>
    </source>
</evidence>
<protein>
    <recommendedName>
        <fullName evidence="6">Major facilitator superfamily (MFS) profile domain-containing protein</fullName>
    </recommendedName>
</protein>
<evidence type="ECO:0000313" key="7">
    <source>
        <dbReference type="EMBL" id="KAK1134896.1"/>
    </source>
</evidence>
<gene>
    <name evidence="7" type="ORF">K0M31_007663</name>
</gene>
<dbReference type="InterPro" id="IPR036259">
    <property type="entry name" value="MFS_trans_sf"/>
</dbReference>
<feature type="transmembrane region" description="Helical" evidence="5">
    <location>
        <begin position="251"/>
        <end position="274"/>
    </location>
</feature>
<evidence type="ECO:0000256" key="2">
    <source>
        <dbReference type="ARBA" id="ARBA00022692"/>
    </source>
</evidence>
<keyword evidence="3 5" id="KW-1133">Transmembrane helix</keyword>
<reference evidence="7" key="1">
    <citation type="submission" date="2021-10" db="EMBL/GenBank/DDBJ databases">
        <title>Melipona bicolor Genome sequencing and assembly.</title>
        <authorList>
            <person name="Araujo N.S."/>
            <person name="Arias M.C."/>
        </authorList>
    </citation>
    <scope>NUCLEOTIDE SEQUENCE</scope>
    <source>
        <strain evidence="7">USP_2M_L1-L4_2017</strain>
        <tissue evidence="7">Whole body</tissue>
    </source>
</reference>
<organism evidence="7 8">
    <name type="scientific">Melipona bicolor</name>
    <dbReference type="NCBI Taxonomy" id="60889"/>
    <lineage>
        <taxon>Eukaryota</taxon>
        <taxon>Metazoa</taxon>
        <taxon>Ecdysozoa</taxon>
        <taxon>Arthropoda</taxon>
        <taxon>Hexapoda</taxon>
        <taxon>Insecta</taxon>
        <taxon>Pterygota</taxon>
        <taxon>Neoptera</taxon>
        <taxon>Endopterygota</taxon>
        <taxon>Hymenoptera</taxon>
        <taxon>Apocrita</taxon>
        <taxon>Aculeata</taxon>
        <taxon>Apoidea</taxon>
        <taxon>Anthophila</taxon>
        <taxon>Apidae</taxon>
        <taxon>Melipona</taxon>
    </lineage>
</organism>
<dbReference type="PANTHER" id="PTHR24064">
    <property type="entry name" value="SOLUTE CARRIER FAMILY 22 MEMBER"/>
    <property type="match status" value="1"/>
</dbReference>
<keyword evidence="8" id="KW-1185">Reference proteome</keyword>
<keyword evidence="2 5" id="KW-0812">Transmembrane</keyword>
<dbReference type="SUPFAM" id="SSF103473">
    <property type="entry name" value="MFS general substrate transporter"/>
    <property type="match status" value="1"/>
</dbReference>
<proteinExistence type="predicted"/>
<comment type="caution">
    <text evidence="7">The sequence shown here is derived from an EMBL/GenBank/DDBJ whole genome shotgun (WGS) entry which is preliminary data.</text>
</comment>
<keyword evidence="4 5" id="KW-0472">Membrane</keyword>
<evidence type="ECO:0000256" key="1">
    <source>
        <dbReference type="ARBA" id="ARBA00004141"/>
    </source>
</evidence>
<dbReference type="GO" id="GO:0016020">
    <property type="term" value="C:membrane"/>
    <property type="evidence" value="ECO:0007669"/>
    <property type="project" value="UniProtKB-SubCell"/>
</dbReference>
<accession>A0AA40KW07</accession>
<dbReference type="PROSITE" id="PS50850">
    <property type="entry name" value="MFS"/>
    <property type="match status" value="1"/>
</dbReference>
<dbReference type="EMBL" id="JAHYIQ010000002">
    <property type="protein sequence ID" value="KAK1134896.1"/>
    <property type="molecule type" value="Genomic_DNA"/>
</dbReference>
<feature type="transmembrane region" description="Helical" evidence="5">
    <location>
        <begin position="192"/>
        <end position="210"/>
    </location>
</feature>
<feature type="transmembrane region" description="Helical" evidence="5">
    <location>
        <begin position="162"/>
        <end position="185"/>
    </location>
</feature>
<sequence length="376" mass="43312">MKNQKSLNNSIGPTETTRLRSKLENFDDVLPHVGDYGRYQWLLLLSLLPYGTTYAFLYFSQFFITIIPPEHWCRIDELVTSNFTQEERIKIGIPRTNDYPYYDQCNRKDLNFAEILRSGEDLRSLESQTNKTVECTQWEYNFTQIPYPSIGTELDWVCDREYLVSTAQAIFFCGSIVGGFLVGWIADHKGRIPALMFCNSIALLSSIVTASANSFWSFAVCRFLTGLAFDNCINIPLIIALEYMAVSKRTLVVNVAFGIYFAVASTILPWMAYYISNWRYFTYVTAVPLLSVVITPWILPESARWYVSNGMMDKVVEKLRRIARINRRNPDPRIYDAFVSNLEASDKIQESATVFDLFKTPRLARNTVLLTAFWKV</sequence>
<evidence type="ECO:0000259" key="6">
    <source>
        <dbReference type="PROSITE" id="PS50850"/>
    </source>
</evidence>
<feature type="transmembrane region" description="Helical" evidence="5">
    <location>
        <begin position="41"/>
        <end position="64"/>
    </location>
</feature>
<evidence type="ECO:0000256" key="3">
    <source>
        <dbReference type="ARBA" id="ARBA00022989"/>
    </source>
</evidence>
<evidence type="ECO:0000256" key="4">
    <source>
        <dbReference type="ARBA" id="ARBA00023136"/>
    </source>
</evidence>
<feature type="domain" description="Major facilitator superfamily (MFS) profile" evidence="6">
    <location>
        <begin position="112"/>
        <end position="376"/>
    </location>
</feature>
<dbReference type="GO" id="GO:0022857">
    <property type="term" value="F:transmembrane transporter activity"/>
    <property type="evidence" value="ECO:0007669"/>
    <property type="project" value="InterPro"/>
</dbReference>
<dbReference type="Proteomes" id="UP001177670">
    <property type="component" value="Unassembled WGS sequence"/>
</dbReference>
<name>A0AA40KW07_9HYME</name>
<comment type="subcellular location">
    <subcellularLocation>
        <location evidence="1">Membrane</location>
        <topology evidence="1">Multi-pass membrane protein</topology>
    </subcellularLocation>
</comment>
<dbReference type="Gene3D" id="1.20.1250.20">
    <property type="entry name" value="MFS general substrate transporter like domains"/>
    <property type="match status" value="1"/>
</dbReference>
<dbReference type="InterPro" id="IPR020846">
    <property type="entry name" value="MFS_dom"/>
</dbReference>
<dbReference type="Pfam" id="PF00083">
    <property type="entry name" value="Sugar_tr"/>
    <property type="match status" value="1"/>
</dbReference>
<evidence type="ECO:0000256" key="5">
    <source>
        <dbReference type="SAM" id="Phobius"/>
    </source>
</evidence>
<dbReference type="AlphaFoldDB" id="A0AA40KW07"/>
<feature type="transmembrane region" description="Helical" evidence="5">
    <location>
        <begin position="280"/>
        <end position="299"/>
    </location>
</feature>